<protein>
    <submittedName>
        <fullName evidence="4">Uncharacterized protein</fullName>
    </submittedName>
</protein>
<evidence type="ECO:0000313" key="3">
    <source>
        <dbReference type="Proteomes" id="UP000887572"/>
    </source>
</evidence>
<feature type="signal peptide" evidence="2">
    <location>
        <begin position="1"/>
        <end position="19"/>
    </location>
</feature>
<name>A0A914H1T3_GLORO</name>
<feature type="compositionally biased region" description="Basic and acidic residues" evidence="1">
    <location>
        <begin position="147"/>
        <end position="156"/>
    </location>
</feature>
<evidence type="ECO:0000313" key="4">
    <source>
        <dbReference type="WBParaSite" id="Gr19_v10_g12880.t1"/>
    </source>
</evidence>
<feature type="chain" id="PRO_5038068922" evidence="2">
    <location>
        <begin position="20"/>
        <end position="323"/>
    </location>
</feature>
<reference evidence="4" key="1">
    <citation type="submission" date="2022-11" db="UniProtKB">
        <authorList>
            <consortium name="WormBaseParasite"/>
        </authorList>
    </citation>
    <scope>IDENTIFICATION</scope>
</reference>
<dbReference type="WBParaSite" id="Gr19_v10_g12880.t1">
    <property type="protein sequence ID" value="Gr19_v10_g12880.t1"/>
    <property type="gene ID" value="Gr19_v10_g12880"/>
</dbReference>
<feature type="region of interest" description="Disordered" evidence="1">
    <location>
        <begin position="130"/>
        <end position="181"/>
    </location>
</feature>
<sequence length="323" mass="36716">MSNKLLIVLLTFSVELVMCFHNLAEMDAKHMRRMEEEHMRGMDMKHSQNMDMDHMRGMDIKHSRSMDMELSRNMDMDHMRGMDMKHSQNMDMDHMRGMDMKHSQNMDMEHMRGMNDDEMRAWKARSNLLRVDAKGKGSPVKLSSKSNETKSKESSEIKAAQQPGTMQDERRKHGDKQAEQKPKKCKLNAVCYSNAQCGKRSICEPVNFADKKKKVGTCDCGICGLKIPLTTFCSLNKGPIALNPKIAIRQCAGLKNACRKDSLFTALETRKCNCEEGFKSAGFKNLEDGQKNLCDKQQCDGEKDTCHGMKCRAGKCVCNHADL</sequence>
<evidence type="ECO:0000256" key="2">
    <source>
        <dbReference type="SAM" id="SignalP"/>
    </source>
</evidence>
<dbReference type="AlphaFoldDB" id="A0A914H1T3"/>
<organism evidence="3 4">
    <name type="scientific">Globodera rostochiensis</name>
    <name type="common">Golden nematode worm</name>
    <name type="synonym">Heterodera rostochiensis</name>
    <dbReference type="NCBI Taxonomy" id="31243"/>
    <lineage>
        <taxon>Eukaryota</taxon>
        <taxon>Metazoa</taxon>
        <taxon>Ecdysozoa</taxon>
        <taxon>Nematoda</taxon>
        <taxon>Chromadorea</taxon>
        <taxon>Rhabditida</taxon>
        <taxon>Tylenchina</taxon>
        <taxon>Tylenchomorpha</taxon>
        <taxon>Tylenchoidea</taxon>
        <taxon>Heteroderidae</taxon>
        <taxon>Heteroderinae</taxon>
        <taxon>Globodera</taxon>
    </lineage>
</organism>
<feature type="compositionally biased region" description="Basic and acidic residues" evidence="1">
    <location>
        <begin position="167"/>
        <end position="181"/>
    </location>
</feature>
<keyword evidence="3" id="KW-1185">Reference proteome</keyword>
<accession>A0A914H1T3</accession>
<evidence type="ECO:0000256" key="1">
    <source>
        <dbReference type="SAM" id="MobiDB-lite"/>
    </source>
</evidence>
<dbReference type="Proteomes" id="UP000887572">
    <property type="component" value="Unplaced"/>
</dbReference>
<proteinExistence type="predicted"/>
<keyword evidence="2" id="KW-0732">Signal</keyword>